<dbReference type="OrthoDB" id="213077at2"/>
<dbReference type="AlphaFoldDB" id="A0A517SAF1"/>
<feature type="transmembrane region" description="Helical" evidence="4">
    <location>
        <begin position="408"/>
        <end position="428"/>
    </location>
</feature>
<evidence type="ECO:0000256" key="4">
    <source>
        <dbReference type="SAM" id="Phobius"/>
    </source>
</evidence>
<evidence type="ECO:0000256" key="2">
    <source>
        <dbReference type="ARBA" id="ARBA00022989"/>
    </source>
</evidence>
<dbReference type="InParanoid" id="A0A517SAF1"/>
<accession>A0A517SAF1</accession>
<name>A0A517SAF1_9PLAN</name>
<dbReference type="InterPro" id="IPR036259">
    <property type="entry name" value="MFS_trans_sf"/>
</dbReference>
<keyword evidence="2 4" id="KW-1133">Transmembrane helix</keyword>
<protein>
    <submittedName>
        <fullName evidence="5">Major Facilitator Superfamily protein</fullName>
    </submittedName>
</protein>
<feature type="transmembrane region" description="Helical" evidence="4">
    <location>
        <begin position="85"/>
        <end position="106"/>
    </location>
</feature>
<dbReference type="Gene3D" id="1.20.1250.20">
    <property type="entry name" value="MFS general substrate transporter like domains"/>
    <property type="match status" value="1"/>
</dbReference>
<feature type="transmembrane region" description="Helical" evidence="4">
    <location>
        <begin position="189"/>
        <end position="211"/>
    </location>
</feature>
<dbReference type="KEGG" id="ccos:Pan44_11250"/>
<feature type="transmembrane region" description="Helical" evidence="4">
    <location>
        <begin position="336"/>
        <end position="356"/>
    </location>
</feature>
<organism evidence="5 6">
    <name type="scientific">Caulifigura coniformis</name>
    <dbReference type="NCBI Taxonomy" id="2527983"/>
    <lineage>
        <taxon>Bacteria</taxon>
        <taxon>Pseudomonadati</taxon>
        <taxon>Planctomycetota</taxon>
        <taxon>Planctomycetia</taxon>
        <taxon>Planctomycetales</taxon>
        <taxon>Planctomycetaceae</taxon>
        <taxon>Caulifigura</taxon>
    </lineage>
</organism>
<feature type="transmembrane region" description="Helical" evidence="4">
    <location>
        <begin position="118"/>
        <end position="138"/>
    </location>
</feature>
<dbReference type="Pfam" id="PF07690">
    <property type="entry name" value="MFS_1"/>
    <property type="match status" value="1"/>
</dbReference>
<feature type="transmembrane region" description="Helical" evidence="4">
    <location>
        <begin position="276"/>
        <end position="294"/>
    </location>
</feature>
<dbReference type="Proteomes" id="UP000315700">
    <property type="component" value="Chromosome"/>
</dbReference>
<dbReference type="GO" id="GO:0022857">
    <property type="term" value="F:transmembrane transporter activity"/>
    <property type="evidence" value="ECO:0007669"/>
    <property type="project" value="InterPro"/>
</dbReference>
<dbReference type="SUPFAM" id="SSF103473">
    <property type="entry name" value="MFS general substrate transporter"/>
    <property type="match status" value="1"/>
</dbReference>
<gene>
    <name evidence="5" type="ORF">Pan44_11250</name>
</gene>
<evidence type="ECO:0000313" key="6">
    <source>
        <dbReference type="Proteomes" id="UP000315700"/>
    </source>
</evidence>
<feature type="transmembrane region" description="Helical" evidence="4">
    <location>
        <begin position="159"/>
        <end position="177"/>
    </location>
</feature>
<proteinExistence type="predicted"/>
<dbReference type="InterPro" id="IPR011701">
    <property type="entry name" value="MFS"/>
</dbReference>
<evidence type="ECO:0000256" key="1">
    <source>
        <dbReference type="ARBA" id="ARBA00022692"/>
    </source>
</evidence>
<evidence type="ECO:0000256" key="3">
    <source>
        <dbReference type="ARBA" id="ARBA00023136"/>
    </source>
</evidence>
<evidence type="ECO:0000313" key="5">
    <source>
        <dbReference type="EMBL" id="QDT53110.1"/>
    </source>
</evidence>
<feature type="transmembrane region" description="Helical" evidence="4">
    <location>
        <begin position="242"/>
        <end position="261"/>
    </location>
</feature>
<dbReference type="InterPro" id="IPR052528">
    <property type="entry name" value="Sugar_transport-like"/>
</dbReference>
<keyword evidence="6" id="KW-1185">Reference proteome</keyword>
<feature type="transmembrane region" description="Helical" evidence="4">
    <location>
        <begin position="306"/>
        <end position="324"/>
    </location>
</feature>
<dbReference type="RefSeq" id="WP_145028042.1">
    <property type="nucleotide sequence ID" value="NZ_CP036271.1"/>
</dbReference>
<dbReference type="PANTHER" id="PTHR23526:SF2">
    <property type="entry name" value="MAJOR FACILITATOR SUPERFAMILY (MFS) PROFILE DOMAIN-CONTAINING PROTEIN"/>
    <property type="match status" value="1"/>
</dbReference>
<feature type="transmembrane region" description="Helical" evidence="4">
    <location>
        <begin position="368"/>
        <end position="388"/>
    </location>
</feature>
<sequence length="453" mass="50030">MQNDEANGAGPTASPLEVGTRLAATQALFTAGHALTSGGFFNYFVSTYHPTATWLAILQAAPEFFETAGLFTRPIVTRIWSRKSLWILGLVLGRLAALAIPLIAIVGGQRDASQVLTWILVAVGFWYALQGLSYVAFLSWLSDLAPERTWGRIYSSRQFVVIVVTWIMSTLGGQAIRWQRGNLPPDQQFWFYVIAFTIGGLVAAASFVPMLSLPAIRTRPAFESGRFIGPLKAAVADRDFRFLLVWAAHMALAQGLTQAVITKYQIEVLKIPLEGYLQMVAVMLSIQAVLSLAAGQLSDRLGDRNLLFMSHLFVALAMVFPFLATPANPGWLFGAYITWGLFGVVNVVMTTLAWRLAPRSDNTSFLALFRPLTGLTAAIAAIGGGIWLDRLLKSQWSIDLFGRSWTGFHLLFLVSLVGRVTAPFWLLGIRKRQPLRIRPDQPSNPTAYVRRRE</sequence>
<keyword evidence="3 4" id="KW-0472">Membrane</keyword>
<dbReference type="EMBL" id="CP036271">
    <property type="protein sequence ID" value="QDT53110.1"/>
    <property type="molecule type" value="Genomic_DNA"/>
</dbReference>
<dbReference type="PANTHER" id="PTHR23526">
    <property type="entry name" value="INTEGRAL MEMBRANE TRANSPORT PROTEIN-RELATED"/>
    <property type="match status" value="1"/>
</dbReference>
<reference evidence="5 6" key="1">
    <citation type="submission" date="2019-02" db="EMBL/GenBank/DDBJ databases">
        <title>Deep-cultivation of Planctomycetes and their phenomic and genomic characterization uncovers novel biology.</title>
        <authorList>
            <person name="Wiegand S."/>
            <person name="Jogler M."/>
            <person name="Boedeker C."/>
            <person name="Pinto D."/>
            <person name="Vollmers J."/>
            <person name="Rivas-Marin E."/>
            <person name="Kohn T."/>
            <person name="Peeters S.H."/>
            <person name="Heuer A."/>
            <person name="Rast P."/>
            <person name="Oberbeckmann S."/>
            <person name="Bunk B."/>
            <person name="Jeske O."/>
            <person name="Meyerdierks A."/>
            <person name="Storesund J.E."/>
            <person name="Kallscheuer N."/>
            <person name="Luecker S."/>
            <person name="Lage O.M."/>
            <person name="Pohl T."/>
            <person name="Merkel B.J."/>
            <person name="Hornburger P."/>
            <person name="Mueller R.-W."/>
            <person name="Bruemmer F."/>
            <person name="Labrenz M."/>
            <person name="Spormann A.M."/>
            <person name="Op den Camp H."/>
            <person name="Overmann J."/>
            <person name="Amann R."/>
            <person name="Jetten M.S.M."/>
            <person name="Mascher T."/>
            <person name="Medema M.H."/>
            <person name="Devos D.P."/>
            <person name="Kaster A.-K."/>
            <person name="Ovreas L."/>
            <person name="Rohde M."/>
            <person name="Galperin M.Y."/>
            <person name="Jogler C."/>
        </authorList>
    </citation>
    <scope>NUCLEOTIDE SEQUENCE [LARGE SCALE GENOMIC DNA]</scope>
    <source>
        <strain evidence="5 6">Pan44</strain>
    </source>
</reference>
<keyword evidence="1 4" id="KW-0812">Transmembrane</keyword>